<gene>
    <name evidence="3" type="ORF">MNBD_ACTINO02-1110</name>
</gene>
<dbReference type="PANTHER" id="PTHR43814">
    <property type="entry name" value="ARGININOSUCCINATE LYASE"/>
    <property type="match status" value="1"/>
</dbReference>
<evidence type="ECO:0000259" key="2">
    <source>
        <dbReference type="Pfam" id="PF14698"/>
    </source>
</evidence>
<dbReference type="EMBL" id="UOEK01000587">
    <property type="protein sequence ID" value="VAW09476.1"/>
    <property type="molecule type" value="Genomic_DNA"/>
</dbReference>
<dbReference type="InterPro" id="IPR008948">
    <property type="entry name" value="L-Aspartase-like"/>
</dbReference>
<dbReference type="EC" id="4.3.2.1" evidence="3"/>
<dbReference type="Gene3D" id="1.20.200.10">
    <property type="entry name" value="Fumarase/aspartase (Central domain)"/>
    <property type="match status" value="1"/>
</dbReference>
<dbReference type="NCBIfam" id="TIGR00838">
    <property type="entry name" value="argH"/>
    <property type="match status" value="1"/>
</dbReference>
<dbReference type="PANTHER" id="PTHR43814:SF1">
    <property type="entry name" value="ARGININOSUCCINATE LYASE"/>
    <property type="match status" value="1"/>
</dbReference>
<dbReference type="Pfam" id="PF00206">
    <property type="entry name" value="Lyase_1"/>
    <property type="match status" value="1"/>
</dbReference>
<feature type="domain" description="Fumarate lyase N-terminal" evidence="1">
    <location>
        <begin position="7"/>
        <end position="254"/>
    </location>
</feature>
<dbReference type="GO" id="GO:0005829">
    <property type="term" value="C:cytosol"/>
    <property type="evidence" value="ECO:0007669"/>
    <property type="project" value="TreeGrafter"/>
</dbReference>
<dbReference type="Pfam" id="PF14698">
    <property type="entry name" value="ASL_C2"/>
    <property type="match status" value="1"/>
</dbReference>
<dbReference type="CDD" id="cd01359">
    <property type="entry name" value="Argininosuccinate_lyase"/>
    <property type="match status" value="1"/>
</dbReference>
<feature type="domain" description="Argininosuccinate lyase C-terminal" evidence="2">
    <location>
        <begin position="313"/>
        <end position="379"/>
    </location>
</feature>
<dbReference type="Gene3D" id="1.10.40.30">
    <property type="entry name" value="Fumarase/aspartase (C-terminal domain)"/>
    <property type="match status" value="1"/>
</dbReference>
<evidence type="ECO:0000259" key="1">
    <source>
        <dbReference type="Pfam" id="PF00206"/>
    </source>
</evidence>
<dbReference type="Gene3D" id="1.10.275.10">
    <property type="entry name" value="Fumarase/aspartase (N-terminal domain)"/>
    <property type="match status" value="1"/>
</dbReference>
<dbReference type="PRINTS" id="PR00149">
    <property type="entry name" value="FUMRATELYASE"/>
</dbReference>
<dbReference type="HAMAP" id="MF_00006">
    <property type="entry name" value="Arg_succ_lyase"/>
    <property type="match status" value="1"/>
</dbReference>
<dbReference type="GO" id="GO:0042450">
    <property type="term" value="P:L-arginine biosynthetic process via ornithine"/>
    <property type="evidence" value="ECO:0007669"/>
    <property type="project" value="InterPro"/>
</dbReference>
<dbReference type="PRINTS" id="PR00145">
    <property type="entry name" value="ARGSUCLYASE"/>
</dbReference>
<dbReference type="InterPro" id="IPR029419">
    <property type="entry name" value="Arg_succ_lyase_C"/>
</dbReference>
<dbReference type="FunFam" id="1.20.200.10:FF:000015">
    <property type="entry name" value="argininosuccinate lyase isoform X2"/>
    <property type="match status" value="1"/>
</dbReference>
<dbReference type="AlphaFoldDB" id="A0A3B0TQZ8"/>
<protein>
    <submittedName>
        <fullName evidence="3">Argininosuccinate lyase</fullName>
        <ecNumber evidence="3">4.3.2.1</ecNumber>
    </submittedName>
</protein>
<dbReference type="PROSITE" id="PS00163">
    <property type="entry name" value="FUMARATE_LYASES"/>
    <property type="match status" value="1"/>
</dbReference>
<dbReference type="InterPro" id="IPR024083">
    <property type="entry name" value="Fumarase/histidase_N"/>
</dbReference>
<dbReference type="InterPro" id="IPR020557">
    <property type="entry name" value="Fumarate_lyase_CS"/>
</dbReference>
<reference evidence="3" key="1">
    <citation type="submission" date="2018-06" db="EMBL/GenBank/DDBJ databases">
        <authorList>
            <person name="Zhirakovskaya E."/>
        </authorList>
    </citation>
    <scope>NUCLEOTIDE SEQUENCE</scope>
</reference>
<feature type="non-terminal residue" evidence="3">
    <location>
        <position position="1"/>
    </location>
</feature>
<name>A0A3B0TQZ8_9ZZZZ</name>
<keyword evidence="3" id="KW-0456">Lyase</keyword>
<evidence type="ECO:0000313" key="3">
    <source>
        <dbReference type="EMBL" id="VAW09476.1"/>
    </source>
</evidence>
<sequence>TGIISGTEASTIGDGLSAILDEAWAGSFEFKEGDEDIHSAVERRLTELVGIVAAKMHTGRSRNDQICLDLRLYLRRSAHVRIAQIDALIRSLVGQARRVGDAVSPSFTHLQQAQAIPFAHHLLAYAWMLKRDAERFRDMCTRVDVSPLGASASGGSSLPLDPDLTADLMGFAHRFDNSLDAVGSRDFASEYAFCCAQTMVTLSRLSEELILWATIEFDWVSFPDRHTTGSSAMPHKKNPDMAELVRGKSAVVLGAANGLLILQKGLPLTYNRDLQEDKNLVFQADDATSGSLVALAAMIEAAEFHPKEPTSWVTALDLAEVLVERGVPFRIAHEVIGLLVASLVADGRTMEQVTGADLVAAHRLFTLDDVQWSNPRTSMERRVTPGGGSMVSVAKQLETLAAYLS</sequence>
<accession>A0A3B0TQZ8</accession>
<dbReference type="InterPro" id="IPR009049">
    <property type="entry name" value="Argininosuccinate_lyase"/>
</dbReference>
<dbReference type="GO" id="GO:0004056">
    <property type="term" value="F:argininosuccinate lyase activity"/>
    <property type="evidence" value="ECO:0007669"/>
    <property type="project" value="UniProtKB-EC"/>
</dbReference>
<dbReference type="SUPFAM" id="SSF48557">
    <property type="entry name" value="L-aspartase-like"/>
    <property type="match status" value="1"/>
</dbReference>
<dbReference type="InterPro" id="IPR000362">
    <property type="entry name" value="Fumarate_lyase_fam"/>
</dbReference>
<proteinExistence type="inferred from homology"/>
<dbReference type="InterPro" id="IPR022761">
    <property type="entry name" value="Fumarate_lyase_N"/>
</dbReference>
<organism evidence="3">
    <name type="scientific">hydrothermal vent metagenome</name>
    <dbReference type="NCBI Taxonomy" id="652676"/>
    <lineage>
        <taxon>unclassified sequences</taxon>
        <taxon>metagenomes</taxon>
        <taxon>ecological metagenomes</taxon>
    </lineage>
</organism>